<keyword evidence="2" id="KW-0732">Signal</keyword>
<accession>A0A9X1QT98</accession>
<dbReference type="AlphaFoldDB" id="A0A9X1QT98"/>
<dbReference type="Pfam" id="PF14371">
    <property type="entry name" value="DUF4412"/>
    <property type="match status" value="1"/>
</dbReference>
<feature type="compositionally biased region" description="Basic and acidic residues" evidence="1">
    <location>
        <begin position="45"/>
        <end position="69"/>
    </location>
</feature>
<keyword evidence="5" id="KW-1185">Reference proteome</keyword>
<dbReference type="EMBL" id="JAIRBA010000013">
    <property type="protein sequence ID" value="MCG2419036.1"/>
    <property type="molecule type" value="Genomic_DNA"/>
</dbReference>
<proteinExistence type="predicted"/>
<feature type="domain" description="DUF4412" evidence="3">
    <location>
        <begin position="107"/>
        <end position="252"/>
    </location>
</feature>
<feature type="region of interest" description="Disordered" evidence="1">
    <location>
        <begin position="45"/>
        <end position="76"/>
    </location>
</feature>
<evidence type="ECO:0000259" key="3">
    <source>
        <dbReference type="Pfam" id="PF14371"/>
    </source>
</evidence>
<protein>
    <submittedName>
        <fullName evidence="4">DUF4412 domain-containing protein</fullName>
    </submittedName>
</protein>
<dbReference type="Proteomes" id="UP001139461">
    <property type="component" value="Unassembled WGS sequence"/>
</dbReference>
<feature type="chain" id="PRO_5040898165" evidence="2">
    <location>
        <begin position="22"/>
        <end position="300"/>
    </location>
</feature>
<sequence length="300" mass="34096">MKTRNLLITLCIILLGTNVQAQFFKKLKKKAENAVERTVLNRTDREVSKSTDKTIDGVIKGDGEKKSNTDDSETEELTEEEKAIVEQRAMNIFGGGLEGLPDSYTFQYEIDMKITSNKDQSTLKYYVQPNAGYFGNAMPDDKNNNVIVYDMENQAMVSFMENDGKKMAMKMRMPLGDKMQEMIEKGQSGEENKVEDLNITPIAGKTILGYKCKGYLVQQEEGTSKIYITNEAPVSFVGMFASMEKMQKNNNATNIPFDKNSMMMEMEYTSNKKKRDNMHMICTSIKEKPFTIRKADYSGM</sequence>
<name>A0A9X1QT98_9FLAO</name>
<dbReference type="RefSeq" id="WP_237602825.1">
    <property type="nucleotide sequence ID" value="NZ_JAIRBA010000013.1"/>
</dbReference>
<evidence type="ECO:0000313" key="4">
    <source>
        <dbReference type="EMBL" id="MCG2419036.1"/>
    </source>
</evidence>
<comment type="caution">
    <text evidence="4">The sequence shown here is derived from an EMBL/GenBank/DDBJ whole genome shotgun (WGS) entry which is preliminary data.</text>
</comment>
<evidence type="ECO:0000256" key="1">
    <source>
        <dbReference type="SAM" id="MobiDB-lite"/>
    </source>
</evidence>
<evidence type="ECO:0000256" key="2">
    <source>
        <dbReference type="SAM" id="SignalP"/>
    </source>
</evidence>
<organism evidence="4 5">
    <name type="scientific">Aequorivita vitellina</name>
    <dbReference type="NCBI Taxonomy" id="2874475"/>
    <lineage>
        <taxon>Bacteria</taxon>
        <taxon>Pseudomonadati</taxon>
        <taxon>Bacteroidota</taxon>
        <taxon>Flavobacteriia</taxon>
        <taxon>Flavobacteriales</taxon>
        <taxon>Flavobacteriaceae</taxon>
        <taxon>Aequorivita</taxon>
    </lineage>
</organism>
<gene>
    <name evidence="4" type="ORF">K8089_08370</name>
</gene>
<evidence type="ECO:0000313" key="5">
    <source>
        <dbReference type="Proteomes" id="UP001139461"/>
    </source>
</evidence>
<feature type="signal peptide" evidence="2">
    <location>
        <begin position="1"/>
        <end position="21"/>
    </location>
</feature>
<reference evidence="4" key="1">
    <citation type="submission" date="2021-09" db="EMBL/GenBank/DDBJ databases">
        <title>Genome of Aequorivita sp. strain F47161.</title>
        <authorList>
            <person name="Wang Y."/>
        </authorList>
    </citation>
    <scope>NUCLEOTIDE SEQUENCE</scope>
    <source>
        <strain evidence="4">F47161</strain>
    </source>
</reference>
<dbReference type="InterPro" id="IPR025524">
    <property type="entry name" value="DUF4412"/>
</dbReference>